<reference evidence="1" key="1">
    <citation type="submission" date="2021-01" db="EMBL/GenBank/DDBJ databases">
        <title>Chromosome-level genome assembly of a human fungal pathogen reveals clustering of transcriptionally co-regulated genes.</title>
        <authorList>
            <person name="Voorhies M."/>
            <person name="Cohen S."/>
            <person name="Shea T.P."/>
            <person name="Petrus S."/>
            <person name="Munoz J.F."/>
            <person name="Poplawski S."/>
            <person name="Goldman W.E."/>
            <person name="Michael T."/>
            <person name="Cuomo C.A."/>
            <person name="Sil A."/>
            <person name="Beyhan S."/>
        </authorList>
    </citation>
    <scope>NUCLEOTIDE SEQUENCE</scope>
    <source>
        <strain evidence="1">WU24</strain>
    </source>
</reference>
<dbReference type="EMBL" id="CP069114">
    <property type="protein sequence ID" value="QSS64099.1"/>
    <property type="molecule type" value="Genomic_DNA"/>
</dbReference>
<sequence>MPLKALSKKWQTWNTWSHGNATFHPRWGLCVEHWAPDPAIEGAEEPPNQIGGARGRLCFARAEWQKWQNGDFGRAAAHSLSFTFGLFILAESSDSDNRKSFGSCNLASADSNPNATVQAQSLNARLWPSWQLVQWLLFQGHDLINPARLWRR</sequence>
<dbReference type="AlphaFoldDB" id="A0A8A1MDT0"/>
<protein>
    <submittedName>
        <fullName evidence="1">Uncharacterized protein</fullName>
    </submittedName>
</protein>
<dbReference type="Proteomes" id="UP000663671">
    <property type="component" value="Chromosome 1"/>
</dbReference>
<evidence type="ECO:0000313" key="2">
    <source>
        <dbReference type="Proteomes" id="UP000663671"/>
    </source>
</evidence>
<accession>A0A8A1MDT0</accession>
<organism evidence="1 2">
    <name type="scientific">Ajellomyces capsulatus</name>
    <name type="common">Darling's disease fungus</name>
    <name type="synonym">Histoplasma capsulatum</name>
    <dbReference type="NCBI Taxonomy" id="5037"/>
    <lineage>
        <taxon>Eukaryota</taxon>
        <taxon>Fungi</taxon>
        <taxon>Dikarya</taxon>
        <taxon>Ascomycota</taxon>
        <taxon>Pezizomycotina</taxon>
        <taxon>Eurotiomycetes</taxon>
        <taxon>Eurotiomycetidae</taxon>
        <taxon>Onygenales</taxon>
        <taxon>Ajellomycetaceae</taxon>
        <taxon>Histoplasma</taxon>
    </lineage>
</organism>
<dbReference type="VEuPathDB" id="FungiDB:I7I51_01161"/>
<proteinExistence type="predicted"/>
<gene>
    <name evidence="1" type="ORF">I7I51_01161</name>
</gene>
<name>A0A8A1MDT0_AJECA</name>
<evidence type="ECO:0000313" key="1">
    <source>
        <dbReference type="EMBL" id="QSS64099.1"/>
    </source>
</evidence>